<dbReference type="Pfam" id="PF13637">
    <property type="entry name" value="Ank_4"/>
    <property type="match status" value="1"/>
</dbReference>
<dbReference type="Proteomes" id="UP001174909">
    <property type="component" value="Unassembled WGS sequence"/>
</dbReference>
<organism evidence="5 6">
    <name type="scientific">Geodia barretti</name>
    <name type="common">Barrett's horny sponge</name>
    <dbReference type="NCBI Taxonomy" id="519541"/>
    <lineage>
        <taxon>Eukaryota</taxon>
        <taxon>Metazoa</taxon>
        <taxon>Porifera</taxon>
        <taxon>Demospongiae</taxon>
        <taxon>Heteroscleromorpha</taxon>
        <taxon>Tetractinellida</taxon>
        <taxon>Astrophorina</taxon>
        <taxon>Geodiidae</taxon>
        <taxon>Geodia</taxon>
    </lineage>
</organism>
<feature type="repeat" description="ANK" evidence="3">
    <location>
        <begin position="359"/>
        <end position="384"/>
    </location>
</feature>
<evidence type="ECO:0000313" key="6">
    <source>
        <dbReference type="Proteomes" id="UP001174909"/>
    </source>
</evidence>
<dbReference type="InterPro" id="IPR001496">
    <property type="entry name" value="SOCS_box"/>
</dbReference>
<dbReference type="PANTHER" id="PTHR24198:SF165">
    <property type="entry name" value="ANKYRIN REPEAT-CONTAINING PROTEIN-RELATED"/>
    <property type="match status" value="1"/>
</dbReference>
<keyword evidence="1" id="KW-0677">Repeat</keyword>
<dbReference type="SUPFAM" id="SSF48403">
    <property type="entry name" value="Ankyrin repeat"/>
    <property type="match status" value="1"/>
</dbReference>
<dbReference type="AlphaFoldDB" id="A0AA35RLC7"/>
<name>A0AA35RLC7_GEOBA</name>
<keyword evidence="2 3" id="KW-0040">ANK repeat</keyword>
<evidence type="ECO:0000313" key="5">
    <source>
        <dbReference type="EMBL" id="CAI8012676.1"/>
    </source>
</evidence>
<accession>A0AA35RLC7</accession>
<evidence type="ECO:0000256" key="2">
    <source>
        <dbReference type="ARBA" id="ARBA00023043"/>
    </source>
</evidence>
<evidence type="ECO:0000259" key="4">
    <source>
        <dbReference type="SMART" id="SM00969"/>
    </source>
</evidence>
<feature type="repeat" description="ANK" evidence="3">
    <location>
        <begin position="505"/>
        <end position="530"/>
    </location>
</feature>
<dbReference type="PROSITE" id="PS50088">
    <property type="entry name" value="ANK_REPEAT"/>
    <property type="match status" value="4"/>
</dbReference>
<dbReference type="Gene3D" id="1.25.40.20">
    <property type="entry name" value="Ankyrin repeat-containing domain"/>
    <property type="match status" value="3"/>
</dbReference>
<gene>
    <name evidence="5" type="ORF">GBAR_LOCUS8120</name>
</gene>
<keyword evidence="6" id="KW-1185">Reference proteome</keyword>
<comment type="caution">
    <text evidence="5">The sequence shown here is derived from an EMBL/GenBank/DDBJ whole genome shotgun (WGS) entry which is preliminary data.</text>
</comment>
<dbReference type="SMART" id="SM00248">
    <property type="entry name" value="ANK"/>
    <property type="match status" value="8"/>
</dbReference>
<dbReference type="PANTHER" id="PTHR24198">
    <property type="entry name" value="ANKYRIN REPEAT AND PROTEIN KINASE DOMAIN-CONTAINING PROTEIN"/>
    <property type="match status" value="1"/>
</dbReference>
<dbReference type="Pfam" id="PF07525">
    <property type="entry name" value="SOCS_box"/>
    <property type="match status" value="1"/>
</dbReference>
<dbReference type="InterPro" id="IPR002110">
    <property type="entry name" value="Ankyrin_rpt"/>
</dbReference>
<feature type="domain" description="SOCS box" evidence="4">
    <location>
        <begin position="618"/>
        <end position="658"/>
    </location>
</feature>
<feature type="repeat" description="ANK" evidence="3">
    <location>
        <begin position="267"/>
        <end position="299"/>
    </location>
</feature>
<dbReference type="PROSITE" id="PS50297">
    <property type="entry name" value="ANK_REP_REGION"/>
    <property type="match status" value="4"/>
</dbReference>
<sequence length="662" mass="74146">MGADNSRLFSPSEEEDFPVHGYRRMRSERREATSTTIDIGFAIRARSCKAGVVGTGLVSSGGEPSMLQRMESVSSDEGDRESVVLTGENISMEEFHNAIVHTANIQVLLSTLQERFDLHHQFLFQILNRAIVSERMDVFVRALEMDGLLPLDSPLRLTDQQVMHLLQKAVTVQAEDTEAVEVLLAHIRDPEIGRMKMELQSLAILAAQFGSFVAVRQLCAKYAMCLEQNFQGKSVLLELVRFSDDSANFYLSELLRMGVYVNTQDPDGNTALHVAAERGLKDVAKLLLSHGACINLPNARGKKAIDLWGKWDDPEISKLLRGTPEPHEASLYHAAEQRDLQSVQRLLSLGVLVDSKWIHGRTALCAAARTGNREVVNCLLSAGAKPIPLGCYWPELPIAHALASPHSYEIAARLMEETERSLVRATKVEREHVCTQLVSLLHYCARCGYTSVAETVLNSTCNINPNDEFIEGLAPIHVACKYNQLSMVRLLLAHGGSPNLPSRVYGNTPLHYACFYGHLDIAQFLLDEGSVSIDSINYQHETPLYCVLKLHLTPHTINDYVRESSVVFLITRGAKLTKPGRHSCELPEFDLGTGAQRWEFVPVQTQKLMIVLRNEKRWMSMASECRWVIRSSLQTAVSEDVVEQLGLPFRLQNYVLFRDWFP</sequence>
<proteinExistence type="predicted"/>
<dbReference type="SMART" id="SM00969">
    <property type="entry name" value="SOCS_box"/>
    <property type="match status" value="1"/>
</dbReference>
<dbReference type="InterPro" id="IPR036770">
    <property type="entry name" value="Ankyrin_rpt-contain_sf"/>
</dbReference>
<evidence type="ECO:0000256" key="1">
    <source>
        <dbReference type="ARBA" id="ARBA00022737"/>
    </source>
</evidence>
<dbReference type="PRINTS" id="PR01415">
    <property type="entry name" value="ANKYRIN"/>
</dbReference>
<dbReference type="GO" id="GO:0005737">
    <property type="term" value="C:cytoplasm"/>
    <property type="evidence" value="ECO:0007669"/>
    <property type="project" value="TreeGrafter"/>
</dbReference>
<feature type="repeat" description="ANK" evidence="3">
    <location>
        <begin position="471"/>
        <end position="503"/>
    </location>
</feature>
<dbReference type="EMBL" id="CASHTH010001210">
    <property type="protein sequence ID" value="CAI8012676.1"/>
    <property type="molecule type" value="Genomic_DNA"/>
</dbReference>
<dbReference type="Pfam" id="PF12796">
    <property type="entry name" value="Ank_2"/>
    <property type="match status" value="2"/>
</dbReference>
<reference evidence="5" key="1">
    <citation type="submission" date="2023-03" db="EMBL/GenBank/DDBJ databases">
        <authorList>
            <person name="Steffen K."/>
            <person name="Cardenas P."/>
        </authorList>
    </citation>
    <scope>NUCLEOTIDE SEQUENCE</scope>
</reference>
<evidence type="ECO:0000256" key="3">
    <source>
        <dbReference type="PROSITE-ProRule" id="PRU00023"/>
    </source>
</evidence>
<protein>
    <submittedName>
        <fullName evidence="5">Ankyrin-2</fullName>
    </submittedName>
</protein>